<dbReference type="GO" id="GO:0009279">
    <property type="term" value="C:cell outer membrane"/>
    <property type="evidence" value="ECO:0007669"/>
    <property type="project" value="UniProtKB-SubCell"/>
</dbReference>
<dbReference type="PRINTS" id="PR01021">
    <property type="entry name" value="OMPADOMAIN"/>
</dbReference>
<feature type="domain" description="OmpA-like" evidence="6">
    <location>
        <begin position="373"/>
        <end position="490"/>
    </location>
</feature>
<dbReference type="PANTHER" id="PTHR30329">
    <property type="entry name" value="STATOR ELEMENT OF FLAGELLAR MOTOR COMPLEX"/>
    <property type="match status" value="1"/>
</dbReference>
<evidence type="ECO:0000313" key="8">
    <source>
        <dbReference type="Proteomes" id="UP000012227"/>
    </source>
</evidence>
<dbReference type="PROSITE" id="PS01068">
    <property type="entry name" value="OMPA_1"/>
    <property type="match status" value="1"/>
</dbReference>
<name>N1W8Y7_9LEPT</name>
<organism evidence="7 8">
    <name type="scientific">Leptospira vanthielii serovar Holland str. Waz Holland = ATCC 700522</name>
    <dbReference type="NCBI Taxonomy" id="1218591"/>
    <lineage>
        <taxon>Bacteria</taxon>
        <taxon>Pseudomonadati</taxon>
        <taxon>Spirochaetota</taxon>
        <taxon>Spirochaetia</taxon>
        <taxon>Leptospirales</taxon>
        <taxon>Leptospiraceae</taxon>
        <taxon>Leptospira</taxon>
    </lineage>
</organism>
<dbReference type="InterPro" id="IPR050330">
    <property type="entry name" value="Bact_OuterMem_StrucFunc"/>
</dbReference>
<dbReference type="InterPro" id="IPR036737">
    <property type="entry name" value="OmpA-like_sf"/>
</dbReference>
<dbReference type="RefSeq" id="WP_002988423.1">
    <property type="nucleotide sequence ID" value="NZ_AOGY02000070.1"/>
</dbReference>
<gene>
    <name evidence="7" type="ORF">LEP1GSC199_2973</name>
</gene>
<sequence length="490" mass="56576">MVIQVKPKIHPSSIAKTASFFHFPYQFFKKIPDLCFVMTRHRLLILCFVTFLPLVGSTPVPPGKTTFQWKWKENQVLELNEYHDVFFRVGAKTVEREDKNRVVMKPKKCSSDSCLVNAFFDTYIRYGKTSGPFWKDKEFVSDFTLFRNGRYEVPNEFIMPNLRSFPSFPEEAVSVSDVWKLPAEESFDFNAERIRVKVVPEYTFQGTAPWSEGNYKGNCEKITYTYPIFYNKPENEKMVPNVPYKIFGFASGTVFFNATKGVPEFKEVKLSYTFIYPNGTVQEANFHIKGIYFFRNQVNAKDKESIREDILEDLIVGYTGNPIRSKLDDPKKDPIHEKESNKENLGRITDTGEVPIPEKNSVPEKLPISVRTSEDGIVFSLDSILFDFNDSKLKTDAETAVAKIAEILKKYPDREIRVSGHTDNIGKKEYNKKLSEERAKAVLHSLVDNYKMDEKHISFKGYGDDAPIVPNDSEENRHKNRRVEITLVLD</sequence>
<comment type="caution">
    <text evidence="7">The sequence shown here is derived from an EMBL/GenBank/DDBJ whole genome shotgun (WGS) entry which is preliminary data.</text>
</comment>
<reference evidence="7 8" key="1">
    <citation type="submission" date="2013-03" db="EMBL/GenBank/DDBJ databases">
        <authorList>
            <person name="Harkins D.M."/>
            <person name="Durkin A.S."/>
            <person name="Brinkac L.M."/>
            <person name="Haft D.H."/>
            <person name="Selengut J.D."/>
            <person name="Sanka R."/>
            <person name="DePew J."/>
            <person name="Purushe J."/>
            <person name="Galloway R.L."/>
            <person name="Vinetz J.M."/>
            <person name="Sutton G.G."/>
            <person name="Nierman W.C."/>
            <person name="Fouts D.E."/>
        </authorList>
    </citation>
    <scope>NUCLEOTIDE SEQUENCE [LARGE SCALE GENOMIC DNA]</scope>
    <source>
        <strain evidence="7 8">Waz Holland</strain>
    </source>
</reference>
<evidence type="ECO:0000256" key="4">
    <source>
        <dbReference type="PROSITE-ProRule" id="PRU00473"/>
    </source>
</evidence>
<accession>N1W8Y7</accession>
<dbReference type="PANTHER" id="PTHR30329:SF21">
    <property type="entry name" value="LIPOPROTEIN YIAD-RELATED"/>
    <property type="match status" value="1"/>
</dbReference>
<dbReference type="PROSITE" id="PS51123">
    <property type="entry name" value="OMPA_2"/>
    <property type="match status" value="1"/>
</dbReference>
<evidence type="ECO:0000313" key="7">
    <source>
        <dbReference type="EMBL" id="EMY68346.1"/>
    </source>
</evidence>
<dbReference type="InterPro" id="IPR006690">
    <property type="entry name" value="OMPA-like_CS"/>
</dbReference>
<evidence type="ECO:0000259" key="6">
    <source>
        <dbReference type="PROSITE" id="PS51123"/>
    </source>
</evidence>
<feature type="compositionally biased region" description="Basic and acidic residues" evidence="5">
    <location>
        <begin position="326"/>
        <end position="345"/>
    </location>
</feature>
<proteinExistence type="predicted"/>
<dbReference type="AlphaFoldDB" id="N1W8Y7"/>
<dbReference type="InterPro" id="IPR006665">
    <property type="entry name" value="OmpA-like"/>
</dbReference>
<keyword evidence="3" id="KW-0998">Cell outer membrane</keyword>
<dbReference type="InterPro" id="IPR006664">
    <property type="entry name" value="OMP_bac"/>
</dbReference>
<protein>
    <submittedName>
        <fullName evidence="7">OmpA family protein</fullName>
    </submittedName>
</protein>
<dbReference type="STRING" id="1218591.LEP1GSC199_2973"/>
<feature type="region of interest" description="Disordered" evidence="5">
    <location>
        <begin position="326"/>
        <end position="360"/>
    </location>
</feature>
<evidence type="ECO:0000256" key="5">
    <source>
        <dbReference type="SAM" id="MobiDB-lite"/>
    </source>
</evidence>
<dbReference type="Gene3D" id="3.30.1330.60">
    <property type="entry name" value="OmpA-like domain"/>
    <property type="match status" value="1"/>
</dbReference>
<dbReference type="Proteomes" id="UP000012227">
    <property type="component" value="Unassembled WGS sequence"/>
</dbReference>
<dbReference type="SUPFAM" id="SSF103088">
    <property type="entry name" value="OmpA-like"/>
    <property type="match status" value="1"/>
</dbReference>
<dbReference type="Pfam" id="PF00691">
    <property type="entry name" value="OmpA"/>
    <property type="match status" value="1"/>
</dbReference>
<evidence type="ECO:0000256" key="2">
    <source>
        <dbReference type="ARBA" id="ARBA00023136"/>
    </source>
</evidence>
<dbReference type="CDD" id="cd07185">
    <property type="entry name" value="OmpA_C-like"/>
    <property type="match status" value="1"/>
</dbReference>
<comment type="subcellular location">
    <subcellularLocation>
        <location evidence="1">Cell outer membrane</location>
    </subcellularLocation>
</comment>
<keyword evidence="2 4" id="KW-0472">Membrane</keyword>
<evidence type="ECO:0000256" key="3">
    <source>
        <dbReference type="ARBA" id="ARBA00023237"/>
    </source>
</evidence>
<evidence type="ECO:0000256" key="1">
    <source>
        <dbReference type="ARBA" id="ARBA00004442"/>
    </source>
</evidence>
<dbReference type="EMBL" id="AOGY02000070">
    <property type="protein sequence ID" value="EMY68346.1"/>
    <property type="molecule type" value="Genomic_DNA"/>
</dbReference>